<dbReference type="GO" id="GO:0003700">
    <property type="term" value="F:DNA-binding transcription factor activity"/>
    <property type="evidence" value="ECO:0007669"/>
    <property type="project" value="InterPro"/>
</dbReference>
<sequence>MMSELSAIVRGACENAFNCIAVTPRPGQVAFIAASGRSDDGEEAAIAGLCDDIRREIRERYKFTVTAAIAPPTDALRELGQGYQLAQEYLSFRYLLGPDATITRHDVERSDRIGSADRITAAWYKRILTSVSEGDYVLAEEQFGLMFAELPRHLPDDRMILGVLTYFLEEIDQLMQDIQGRSLQDLLGFNPYTDLYAQNTLGRMRDWFHNRFFPSIRLQLEQITVDKSRLIAERTLQYIQQHYDEDFSLQQLAGAFGVSSAQLSRYFKQTMNVNFVDYVIHYRISKAKEWLAYTDMPIKDISDRLRYTTTQNFTRVFKQIVGIPPGQYRNDCIQGSRTANAKDNGDNGSN</sequence>
<proteinExistence type="predicted"/>
<organism evidence="5 6">
    <name type="scientific">Cohnella rhizosphaerae</name>
    <dbReference type="NCBI Taxonomy" id="1457232"/>
    <lineage>
        <taxon>Bacteria</taxon>
        <taxon>Bacillati</taxon>
        <taxon>Bacillota</taxon>
        <taxon>Bacilli</taxon>
        <taxon>Bacillales</taxon>
        <taxon>Paenibacillaceae</taxon>
        <taxon>Cohnella</taxon>
    </lineage>
</organism>
<keyword evidence="2" id="KW-0238">DNA-binding</keyword>
<keyword evidence="1" id="KW-0805">Transcription regulation</keyword>
<evidence type="ECO:0000313" key="5">
    <source>
        <dbReference type="EMBL" id="MDG0813564.1"/>
    </source>
</evidence>
<dbReference type="InterPro" id="IPR018060">
    <property type="entry name" value="HTH_AraC"/>
</dbReference>
<dbReference type="PANTHER" id="PTHR43280:SF28">
    <property type="entry name" value="HTH-TYPE TRANSCRIPTIONAL ACTIVATOR RHAS"/>
    <property type="match status" value="1"/>
</dbReference>
<keyword evidence="3" id="KW-0804">Transcription</keyword>
<dbReference type="Gene3D" id="1.10.10.60">
    <property type="entry name" value="Homeodomain-like"/>
    <property type="match status" value="2"/>
</dbReference>
<comment type="caution">
    <text evidence="5">The sequence shown here is derived from an EMBL/GenBank/DDBJ whole genome shotgun (WGS) entry which is preliminary data.</text>
</comment>
<gene>
    <name evidence="5" type="ORF">OMP40_32930</name>
</gene>
<evidence type="ECO:0000313" key="6">
    <source>
        <dbReference type="Proteomes" id="UP001153404"/>
    </source>
</evidence>
<evidence type="ECO:0000256" key="3">
    <source>
        <dbReference type="ARBA" id="ARBA00023163"/>
    </source>
</evidence>
<feature type="domain" description="HTH araC/xylS-type" evidence="4">
    <location>
        <begin position="233"/>
        <end position="331"/>
    </location>
</feature>
<accession>A0A9X4L4D5</accession>
<dbReference type="PROSITE" id="PS00041">
    <property type="entry name" value="HTH_ARAC_FAMILY_1"/>
    <property type="match status" value="1"/>
</dbReference>
<reference evidence="5" key="1">
    <citation type="submission" date="2022-10" db="EMBL/GenBank/DDBJ databases">
        <title>Comparative genomic analysis of Cohnella hashimotonis sp. nov., isolated from the International Space Station.</title>
        <authorList>
            <person name="Simpson A."/>
            <person name="Venkateswaran K."/>
        </authorList>
    </citation>
    <scope>NUCLEOTIDE SEQUENCE</scope>
    <source>
        <strain evidence="5">DSM 28161</strain>
    </source>
</reference>
<dbReference type="EMBL" id="JAPDIA010000008">
    <property type="protein sequence ID" value="MDG0813564.1"/>
    <property type="molecule type" value="Genomic_DNA"/>
</dbReference>
<dbReference type="Proteomes" id="UP001153404">
    <property type="component" value="Unassembled WGS sequence"/>
</dbReference>
<dbReference type="SMART" id="SM00342">
    <property type="entry name" value="HTH_ARAC"/>
    <property type="match status" value="1"/>
</dbReference>
<protein>
    <submittedName>
        <fullName evidence="5">AraC family transcriptional regulator</fullName>
    </submittedName>
</protein>
<evidence type="ECO:0000259" key="4">
    <source>
        <dbReference type="PROSITE" id="PS01124"/>
    </source>
</evidence>
<dbReference type="PANTHER" id="PTHR43280">
    <property type="entry name" value="ARAC-FAMILY TRANSCRIPTIONAL REGULATOR"/>
    <property type="match status" value="1"/>
</dbReference>
<dbReference type="GO" id="GO:0043565">
    <property type="term" value="F:sequence-specific DNA binding"/>
    <property type="evidence" value="ECO:0007669"/>
    <property type="project" value="InterPro"/>
</dbReference>
<dbReference type="InterPro" id="IPR018062">
    <property type="entry name" value="HTH_AraC-typ_CS"/>
</dbReference>
<dbReference type="SUPFAM" id="SSF46689">
    <property type="entry name" value="Homeodomain-like"/>
    <property type="match status" value="2"/>
</dbReference>
<evidence type="ECO:0000256" key="1">
    <source>
        <dbReference type="ARBA" id="ARBA00023015"/>
    </source>
</evidence>
<name>A0A9X4L4D5_9BACL</name>
<evidence type="ECO:0000256" key="2">
    <source>
        <dbReference type="ARBA" id="ARBA00023125"/>
    </source>
</evidence>
<keyword evidence="6" id="KW-1185">Reference proteome</keyword>
<dbReference type="AlphaFoldDB" id="A0A9X4L4D5"/>
<dbReference type="PROSITE" id="PS01124">
    <property type="entry name" value="HTH_ARAC_FAMILY_2"/>
    <property type="match status" value="1"/>
</dbReference>
<dbReference type="InterPro" id="IPR009057">
    <property type="entry name" value="Homeodomain-like_sf"/>
</dbReference>
<dbReference type="Pfam" id="PF12833">
    <property type="entry name" value="HTH_18"/>
    <property type="match status" value="1"/>
</dbReference>